<comment type="subcellular location">
    <subcellularLocation>
        <location evidence="2">Cell membrane</location>
        <topology evidence="2">Multi-pass membrane protein</topology>
    </subcellularLocation>
</comment>
<dbReference type="Gene3D" id="1.10.287.130">
    <property type="match status" value="1"/>
</dbReference>
<evidence type="ECO:0000256" key="2">
    <source>
        <dbReference type="ARBA" id="ARBA00004651"/>
    </source>
</evidence>
<evidence type="ECO:0000256" key="3">
    <source>
        <dbReference type="ARBA" id="ARBA00012438"/>
    </source>
</evidence>
<evidence type="ECO:0000313" key="17">
    <source>
        <dbReference type="Proteomes" id="UP000269097"/>
    </source>
</evidence>
<dbReference type="Pfam" id="PF14689">
    <property type="entry name" value="SPOB_a"/>
    <property type="match status" value="1"/>
</dbReference>
<dbReference type="InterPro" id="IPR029151">
    <property type="entry name" value="Sensor-like_sf"/>
</dbReference>
<dbReference type="Pfam" id="PF02518">
    <property type="entry name" value="HATPase_c"/>
    <property type="match status" value="1"/>
</dbReference>
<name>A0A3G3JUJ6_9BACL</name>
<evidence type="ECO:0000259" key="15">
    <source>
        <dbReference type="PROSITE" id="PS50109"/>
    </source>
</evidence>
<dbReference type="Gene3D" id="3.30.565.10">
    <property type="entry name" value="Histidine kinase-like ATPase, C-terminal domain"/>
    <property type="match status" value="1"/>
</dbReference>
<dbReference type="Pfam" id="PF17203">
    <property type="entry name" value="sCache_3_2"/>
    <property type="match status" value="1"/>
</dbReference>
<dbReference type="SUPFAM" id="SSF103190">
    <property type="entry name" value="Sensory domain-like"/>
    <property type="match status" value="1"/>
</dbReference>
<dbReference type="SUPFAM" id="SSF55890">
    <property type="entry name" value="Sporulation response regulatory protein Spo0B"/>
    <property type="match status" value="1"/>
</dbReference>
<feature type="domain" description="Histidine kinase" evidence="15">
    <location>
        <begin position="328"/>
        <end position="522"/>
    </location>
</feature>
<evidence type="ECO:0000256" key="4">
    <source>
        <dbReference type="ARBA" id="ARBA00022475"/>
    </source>
</evidence>
<evidence type="ECO:0000256" key="8">
    <source>
        <dbReference type="ARBA" id="ARBA00022741"/>
    </source>
</evidence>
<evidence type="ECO:0000256" key="7">
    <source>
        <dbReference type="ARBA" id="ARBA00022692"/>
    </source>
</evidence>
<keyword evidence="6" id="KW-0808">Transferase</keyword>
<dbReference type="GO" id="GO:0000155">
    <property type="term" value="F:phosphorelay sensor kinase activity"/>
    <property type="evidence" value="ECO:0007669"/>
    <property type="project" value="InterPro"/>
</dbReference>
<dbReference type="PANTHER" id="PTHR43547">
    <property type="entry name" value="TWO-COMPONENT HISTIDINE KINASE"/>
    <property type="match status" value="1"/>
</dbReference>
<dbReference type="PRINTS" id="PR00344">
    <property type="entry name" value="BCTRLSENSOR"/>
</dbReference>
<keyword evidence="5" id="KW-0597">Phosphoprotein</keyword>
<dbReference type="SUPFAM" id="SSF55874">
    <property type="entry name" value="ATPase domain of HSP90 chaperone/DNA topoisomerase II/histidine kinase"/>
    <property type="match status" value="1"/>
</dbReference>
<keyword evidence="8" id="KW-0547">Nucleotide-binding</keyword>
<keyword evidence="9 16" id="KW-0418">Kinase</keyword>
<evidence type="ECO:0000256" key="14">
    <source>
        <dbReference type="SAM" id="Phobius"/>
    </source>
</evidence>
<feature type="transmembrane region" description="Helical" evidence="14">
    <location>
        <begin position="7"/>
        <end position="30"/>
    </location>
</feature>
<dbReference type="PROSITE" id="PS50109">
    <property type="entry name" value="HIS_KIN"/>
    <property type="match status" value="1"/>
</dbReference>
<dbReference type="EMBL" id="CP033433">
    <property type="protein sequence ID" value="AYQ71918.1"/>
    <property type="molecule type" value="Genomic_DNA"/>
</dbReference>
<dbReference type="InterPro" id="IPR016120">
    <property type="entry name" value="Sig_transdc_His_kin_SpoOB"/>
</dbReference>
<reference evidence="16 17" key="1">
    <citation type="submission" date="2018-10" db="EMBL/GenBank/DDBJ databases">
        <title>Genome Sequence of Cohnella sp.</title>
        <authorList>
            <person name="Srinivasan S."/>
            <person name="Kim M.K."/>
        </authorList>
    </citation>
    <scope>NUCLEOTIDE SEQUENCE [LARGE SCALE GENOMIC DNA]</scope>
    <source>
        <strain evidence="16 17">18JY8-7</strain>
    </source>
</reference>
<dbReference type="KEGG" id="coh:EAV92_04665"/>
<dbReference type="RefSeq" id="WP_123039979.1">
    <property type="nucleotide sequence ID" value="NZ_CP033433.1"/>
</dbReference>
<evidence type="ECO:0000256" key="6">
    <source>
        <dbReference type="ARBA" id="ARBA00022679"/>
    </source>
</evidence>
<dbReference type="EC" id="2.7.13.3" evidence="3"/>
<keyword evidence="10" id="KW-0067">ATP-binding</keyword>
<accession>A0A3G3JUJ6</accession>
<gene>
    <name evidence="16" type="ORF">EAV92_04665</name>
</gene>
<dbReference type="PANTHER" id="PTHR43547:SF10">
    <property type="entry name" value="SENSOR HISTIDINE KINASE DCUS"/>
    <property type="match status" value="1"/>
</dbReference>
<dbReference type="InterPro" id="IPR039506">
    <property type="entry name" value="SPOB_a"/>
</dbReference>
<proteinExistence type="predicted"/>
<keyword evidence="4" id="KW-1003">Cell membrane</keyword>
<dbReference type="AlphaFoldDB" id="A0A3G3JUJ6"/>
<evidence type="ECO:0000256" key="11">
    <source>
        <dbReference type="ARBA" id="ARBA00022989"/>
    </source>
</evidence>
<evidence type="ECO:0000256" key="12">
    <source>
        <dbReference type="ARBA" id="ARBA00023012"/>
    </source>
</evidence>
<evidence type="ECO:0000256" key="1">
    <source>
        <dbReference type="ARBA" id="ARBA00000085"/>
    </source>
</evidence>
<dbReference type="Proteomes" id="UP000269097">
    <property type="component" value="Chromosome"/>
</dbReference>
<dbReference type="InterPro" id="IPR004358">
    <property type="entry name" value="Sig_transdc_His_kin-like_C"/>
</dbReference>
<comment type="catalytic activity">
    <reaction evidence="1">
        <text>ATP + protein L-histidine = ADP + protein N-phospho-L-histidine.</text>
        <dbReference type="EC" id="2.7.13.3"/>
    </reaction>
</comment>
<sequence>MRLLTQIVLLISVVVLVGLTLAGAVFSVMLNDILTRNIGQQALTVAKLAASDDRIVQAFNLPDPSVVIQPLAEKIRIQSGASYVVVGNRHGIRYSHVDPDKIGKEMVGGDNGPALAGESIVSTATGTLGPALRGKTPVLDARGEVIGVVSVGFLLDDVHDRIDDYKWRIYGLALVLLPVGLVGAYLIARRVKKLIFGLEPEEISLLFKEREAILESIRDAIVAVNTDEKIVGMNKRARELLRDHALAVGGTLTHVRLREALKAVAQSASGISNQRVFLDSEMYAMNVAPVLQDHRVQGAVFTFRTEMEIEQLTNEFTQIKAFSDQMRAQNHEYLNKLNTIYGLLALEQYEKAMQLISGEVKERQDIIAFLMTSVKEPLIAACLLGKINRSKELKVNLAIDQESNFSQIPANLDIHAVVTILGNIIDNGMEAARQQGANAEVRISFTDLGNEIVFDIEDNGPGVPPDKETAIFIEGYTSKDGENRGLGLAIVKHALNAIHGQIFIARSPLGGARFTVVIPKNPNHT</sequence>
<dbReference type="GO" id="GO:0005886">
    <property type="term" value="C:plasma membrane"/>
    <property type="evidence" value="ECO:0007669"/>
    <property type="project" value="UniProtKB-SubCell"/>
</dbReference>
<evidence type="ECO:0000313" key="16">
    <source>
        <dbReference type="EMBL" id="AYQ71918.1"/>
    </source>
</evidence>
<keyword evidence="11 14" id="KW-1133">Transmembrane helix</keyword>
<evidence type="ECO:0000256" key="10">
    <source>
        <dbReference type="ARBA" id="ARBA00022840"/>
    </source>
</evidence>
<evidence type="ECO:0000256" key="13">
    <source>
        <dbReference type="ARBA" id="ARBA00023136"/>
    </source>
</evidence>
<evidence type="ECO:0000256" key="9">
    <source>
        <dbReference type="ARBA" id="ARBA00022777"/>
    </source>
</evidence>
<keyword evidence="12" id="KW-0902">Two-component regulatory system</keyword>
<keyword evidence="7 14" id="KW-0812">Transmembrane</keyword>
<dbReference type="Gene3D" id="3.30.450.20">
    <property type="entry name" value="PAS domain"/>
    <property type="match status" value="2"/>
</dbReference>
<dbReference type="InterPro" id="IPR005467">
    <property type="entry name" value="His_kinase_dom"/>
</dbReference>
<feature type="transmembrane region" description="Helical" evidence="14">
    <location>
        <begin position="169"/>
        <end position="188"/>
    </location>
</feature>
<protein>
    <recommendedName>
        <fullName evidence="3">histidine kinase</fullName>
        <ecNumber evidence="3">2.7.13.3</ecNumber>
    </recommendedName>
</protein>
<dbReference type="InterPro" id="IPR036890">
    <property type="entry name" value="HATPase_C_sf"/>
</dbReference>
<evidence type="ECO:0000256" key="5">
    <source>
        <dbReference type="ARBA" id="ARBA00022553"/>
    </source>
</evidence>
<dbReference type="SMART" id="SM00387">
    <property type="entry name" value="HATPase_c"/>
    <property type="match status" value="1"/>
</dbReference>
<dbReference type="InterPro" id="IPR033463">
    <property type="entry name" value="sCache_3"/>
</dbReference>
<keyword evidence="17" id="KW-1185">Reference proteome</keyword>
<dbReference type="GO" id="GO:0005524">
    <property type="term" value="F:ATP binding"/>
    <property type="evidence" value="ECO:0007669"/>
    <property type="project" value="UniProtKB-KW"/>
</dbReference>
<dbReference type="InterPro" id="IPR003594">
    <property type="entry name" value="HATPase_dom"/>
</dbReference>
<organism evidence="16 17">
    <name type="scientific">Cohnella candidum</name>
    <dbReference type="NCBI Taxonomy" id="2674991"/>
    <lineage>
        <taxon>Bacteria</taxon>
        <taxon>Bacillati</taxon>
        <taxon>Bacillota</taxon>
        <taxon>Bacilli</taxon>
        <taxon>Bacillales</taxon>
        <taxon>Paenibacillaceae</taxon>
        <taxon>Cohnella</taxon>
    </lineage>
</organism>
<keyword evidence="13 14" id="KW-0472">Membrane</keyword>